<keyword evidence="1" id="KW-0233">DNA recombination</keyword>
<accession>A0A7G1ISP5</accession>
<evidence type="ECO:0000259" key="2">
    <source>
        <dbReference type="PROSITE" id="PS51898"/>
    </source>
</evidence>
<dbReference type="Pfam" id="PF00589">
    <property type="entry name" value="Phage_integrase"/>
    <property type="match status" value="1"/>
</dbReference>
<dbReference type="Proteomes" id="UP000516380">
    <property type="component" value="Chromosome"/>
</dbReference>
<dbReference type="GO" id="GO:0015074">
    <property type="term" value="P:DNA integration"/>
    <property type="evidence" value="ECO:0007669"/>
    <property type="project" value="InterPro"/>
</dbReference>
<dbReference type="GO" id="GO:0006310">
    <property type="term" value="P:DNA recombination"/>
    <property type="evidence" value="ECO:0007669"/>
    <property type="project" value="UniProtKB-KW"/>
</dbReference>
<evidence type="ECO:0000256" key="1">
    <source>
        <dbReference type="ARBA" id="ARBA00023172"/>
    </source>
</evidence>
<name>A0A7G1ISP5_MYCKA</name>
<dbReference type="SUPFAM" id="SSF56349">
    <property type="entry name" value="DNA breaking-rejoining enzymes"/>
    <property type="match status" value="1"/>
</dbReference>
<evidence type="ECO:0000313" key="4">
    <source>
        <dbReference type="Proteomes" id="UP000516380"/>
    </source>
</evidence>
<feature type="domain" description="Tyr recombinase" evidence="2">
    <location>
        <begin position="1"/>
        <end position="85"/>
    </location>
</feature>
<dbReference type="AlphaFoldDB" id="A0A7G1ISP5"/>
<dbReference type="InterPro" id="IPR002104">
    <property type="entry name" value="Integrase_catalytic"/>
</dbReference>
<organism evidence="3 4">
    <name type="scientific">Mycobacterium kansasii</name>
    <dbReference type="NCBI Taxonomy" id="1768"/>
    <lineage>
        <taxon>Bacteria</taxon>
        <taxon>Bacillati</taxon>
        <taxon>Actinomycetota</taxon>
        <taxon>Actinomycetes</taxon>
        <taxon>Mycobacteriales</taxon>
        <taxon>Mycobacteriaceae</taxon>
        <taxon>Mycobacterium</taxon>
    </lineage>
</organism>
<dbReference type="PROSITE" id="PS51898">
    <property type="entry name" value="TYR_RECOMBINASE"/>
    <property type="match status" value="1"/>
</dbReference>
<dbReference type="InterPro" id="IPR011010">
    <property type="entry name" value="DNA_brk_join_enz"/>
</dbReference>
<protein>
    <recommendedName>
        <fullName evidence="2">Tyr recombinase domain-containing protein</fullName>
    </recommendedName>
</protein>
<dbReference type="GO" id="GO:0003677">
    <property type="term" value="F:DNA binding"/>
    <property type="evidence" value="ECO:0007669"/>
    <property type="project" value="InterPro"/>
</dbReference>
<dbReference type="InterPro" id="IPR013762">
    <property type="entry name" value="Integrase-like_cat_sf"/>
</dbReference>
<reference evidence="3 4" key="1">
    <citation type="submission" date="2020-07" db="EMBL/GenBank/DDBJ databases">
        <title>Mycobacterium kansasii (former subtype) with zoonotic potential isolated from diseased indoor pet cat, Japan.</title>
        <authorList>
            <person name="Fukano H."/>
            <person name="Terazono T."/>
            <person name="Hoshino Y."/>
        </authorList>
    </citation>
    <scope>NUCLEOTIDE SEQUENCE [LARGE SCALE GENOMIC DNA]</scope>
    <source>
        <strain evidence="3 4">Kuro-I</strain>
    </source>
</reference>
<keyword evidence="4" id="KW-1185">Reference proteome</keyword>
<proteinExistence type="predicted"/>
<sequence length="93" mass="10435">MTERGARISVRQVDDRFGQLRSLAGLPADLSVHCLRHSYISHLIEDGADPLFVQWQAGHSWASTTAVYTTVGQDARNRMLRRALARAYHSEQG</sequence>
<dbReference type="Gene3D" id="1.10.443.10">
    <property type="entry name" value="Intergrase catalytic core"/>
    <property type="match status" value="1"/>
</dbReference>
<evidence type="ECO:0000313" key="3">
    <source>
        <dbReference type="EMBL" id="BCI92733.1"/>
    </source>
</evidence>
<gene>
    <name evidence="3" type="ORF">NIIDMKKI_79390</name>
</gene>
<dbReference type="EMBL" id="AP023343">
    <property type="protein sequence ID" value="BCI92733.1"/>
    <property type="molecule type" value="Genomic_DNA"/>
</dbReference>